<feature type="signal peptide" evidence="1">
    <location>
        <begin position="1"/>
        <end position="15"/>
    </location>
</feature>
<proteinExistence type="predicted"/>
<evidence type="ECO:0000313" key="2">
    <source>
        <dbReference type="Proteomes" id="UP000887565"/>
    </source>
</evidence>
<dbReference type="Proteomes" id="UP000887565">
    <property type="component" value="Unplaced"/>
</dbReference>
<dbReference type="AlphaFoldDB" id="A0A915IUS8"/>
<accession>A0A915IUS8</accession>
<keyword evidence="2" id="KW-1185">Reference proteome</keyword>
<sequence>MFLLILILLPLAVNANHDVGYPMNCSQQISLQTCQLLGPTDWYLAFDSTTEKSTILQPLAASIFEKNLRKLRFDTRSGHRLSIFAAYSGGVALLENICRQSADLSKLNLAAWRPIFQLKKTGFFKTLRILTFGNNKRCANRIKLETRRKQMFIYGYKPEKRAEDDFLKRWREEFRERSIQIYIIYYGESYQKDNIYEKWLKNDLINGCFFYLPQSKLKMDHTAAQLIN</sequence>
<evidence type="ECO:0000313" key="3">
    <source>
        <dbReference type="WBParaSite" id="nRc.2.0.1.t17581-RA"/>
    </source>
</evidence>
<name>A0A915IUS8_ROMCU</name>
<dbReference type="WBParaSite" id="nRc.2.0.1.t17581-RA">
    <property type="protein sequence ID" value="nRc.2.0.1.t17581-RA"/>
    <property type="gene ID" value="nRc.2.0.1.g17581"/>
</dbReference>
<evidence type="ECO:0000256" key="1">
    <source>
        <dbReference type="SAM" id="SignalP"/>
    </source>
</evidence>
<protein>
    <submittedName>
        <fullName evidence="3">Uncharacterized protein</fullName>
    </submittedName>
</protein>
<organism evidence="2 3">
    <name type="scientific">Romanomermis culicivorax</name>
    <name type="common">Nematode worm</name>
    <dbReference type="NCBI Taxonomy" id="13658"/>
    <lineage>
        <taxon>Eukaryota</taxon>
        <taxon>Metazoa</taxon>
        <taxon>Ecdysozoa</taxon>
        <taxon>Nematoda</taxon>
        <taxon>Enoplea</taxon>
        <taxon>Dorylaimia</taxon>
        <taxon>Mermithida</taxon>
        <taxon>Mermithoidea</taxon>
        <taxon>Mermithidae</taxon>
        <taxon>Romanomermis</taxon>
    </lineage>
</organism>
<reference evidence="3" key="1">
    <citation type="submission" date="2022-11" db="UniProtKB">
        <authorList>
            <consortium name="WormBaseParasite"/>
        </authorList>
    </citation>
    <scope>IDENTIFICATION</scope>
</reference>
<keyword evidence="1" id="KW-0732">Signal</keyword>
<feature type="chain" id="PRO_5037045950" evidence="1">
    <location>
        <begin position="16"/>
        <end position="228"/>
    </location>
</feature>